<keyword evidence="2" id="KW-1185">Reference proteome</keyword>
<proteinExistence type="predicted"/>
<evidence type="ECO:0000313" key="1">
    <source>
        <dbReference type="EMBL" id="NYE81548.1"/>
    </source>
</evidence>
<accession>A0A7Y9IS43</accession>
<organism evidence="1 2">
    <name type="scientific">Pigmentiphaga litoralis</name>
    <dbReference type="NCBI Taxonomy" id="516702"/>
    <lineage>
        <taxon>Bacteria</taxon>
        <taxon>Pseudomonadati</taxon>
        <taxon>Pseudomonadota</taxon>
        <taxon>Betaproteobacteria</taxon>
        <taxon>Burkholderiales</taxon>
        <taxon>Alcaligenaceae</taxon>
        <taxon>Pigmentiphaga</taxon>
    </lineage>
</organism>
<evidence type="ECO:0000313" key="2">
    <source>
        <dbReference type="Proteomes" id="UP000542125"/>
    </source>
</evidence>
<comment type="caution">
    <text evidence="1">The sequence shown here is derived from an EMBL/GenBank/DDBJ whole genome shotgun (WGS) entry which is preliminary data.</text>
</comment>
<gene>
    <name evidence="1" type="ORF">FHW18_000819</name>
</gene>
<dbReference type="EMBL" id="JACBYR010000001">
    <property type="protein sequence ID" value="NYE81548.1"/>
    <property type="molecule type" value="Genomic_DNA"/>
</dbReference>
<dbReference type="AlphaFoldDB" id="A0A7Y9IS43"/>
<protein>
    <submittedName>
        <fullName evidence="1">Uncharacterized protein</fullName>
    </submittedName>
</protein>
<name>A0A7Y9IS43_9BURK</name>
<dbReference type="Proteomes" id="UP000542125">
    <property type="component" value="Unassembled WGS sequence"/>
</dbReference>
<sequence>MPKVRYGDWKQLVDKDVIATVGGVRHVGTVIGVNPFRSVACGAPPWMLATPDGSVYFDPGVESVDIEVIDLAPNTTSQSYDREDVERWAREAGLLREGMRINEAHITFALMVAARCAAAGDRYDSGESNAGEDIRAMFGLK</sequence>
<reference evidence="1 2" key="1">
    <citation type="submission" date="2020-07" db="EMBL/GenBank/DDBJ databases">
        <title>Genomic Encyclopedia of Type Strains, Phase IV (KMG-V): Genome sequencing to study the core and pangenomes of soil and plant-associated prokaryotes.</title>
        <authorList>
            <person name="Whitman W."/>
        </authorList>
    </citation>
    <scope>NUCLEOTIDE SEQUENCE [LARGE SCALE GENOMIC DNA]</scope>
    <source>
        <strain evidence="1 2">SAS40</strain>
    </source>
</reference>
<dbReference type="RefSeq" id="WP_179583631.1">
    <property type="nucleotide sequence ID" value="NZ_JACBYR010000001.1"/>
</dbReference>